<reference evidence="2 3" key="1">
    <citation type="journal article" date="2020" name="bioRxiv">
        <title>Sequence and annotation of 42 cannabis genomes reveals extensive copy number variation in cannabinoid synthesis and pathogen resistance genes.</title>
        <authorList>
            <person name="Mckernan K.J."/>
            <person name="Helbert Y."/>
            <person name="Kane L.T."/>
            <person name="Ebling H."/>
            <person name="Zhang L."/>
            <person name="Liu B."/>
            <person name="Eaton Z."/>
            <person name="Mclaughlin S."/>
            <person name="Kingan S."/>
            <person name="Baybayan P."/>
            <person name="Concepcion G."/>
            <person name="Jordan M."/>
            <person name="Riva A."/>
            <person name="Barbazuk W."/>
            <person name="Harkins T."/>
        </authorList>
    </citation>
    <scope>NUCLEOTIDE SEQUENCE [LARGE SCALE GENOMIC DNA]</scope>
    <source>
        <strain evidence="3">cv. Jamaican Lion 4</strain>
        <tissue evidence="2">Leaf</tissue>
    </source>
</reference>
<dbReference type="Proteomes" id="UP000525078">
    <property type="component" value="Unassembled WGS sequence"/>
</dbReference>
<evidence type="ECO:0000313" key="3">
    <source>
        <dbReference type="Proteomes" id="UP000525078"/>
    </source>
</evidence>
<sequence length="184" mass="21628">MCLQVCPNTIQAHFTQKLLRLIELPEFTESLQNYIISNQIRLAPQFFHTQNQRENSHIYIKPITYHTIQYLNSIANFPKSTQSTDQYPKTRFLKPNIQNPTLHQNTRDQFQTLISPTEYQKQRIKRKSRRNTPEAGNITENINSFFEPTTAAVETNKLNEDVLGRLKILDELDPIENWRDVVEA</sequence>
<feature type="region of interest" description="Disordered" evidence="1">
    <location>
        <begin position="118"/>
        <end position="143"/>
    </location>
</feature>
<comment type="caution">
    <text evidence="2">The sequence shown here is derived from an EMBL/GenBank/DDBJ whole genome shotgun (WGS) entry which is preliminary data.</text>
</comment>
<protein>
    <submittedName>
        <fullName evidence="2">Uncharacterized protein</fullName>
    </submittedName>
</protein>
<proteinExistence type="predicted"/>
<gene>
    <name evidence="2" type="ORF">F8388_022081</name>
</gene>
<dbReference type="AlphaFoldDB" id="A0A7J6G7U3"/>
<name>A0A7J6G7U3_CANSA</name>
<dbReference type="EMBL" id="JAATIP010000070">
    <property type="protein sequence ID" value="KAF4378994.1"/>
    <property type="molecule type" value="Genomic_DNA"/>
</dbReference>
<accession>A0A7J6G7U3</accession>
<organism evidence="2 3">
    <name type="scientific">Cannabis sativa</name>
    <name type="common">Hemp</name>
    <name type="synonym">Marijuana</name>
    <dbReference type="NCBI Taxonomy" id="3483"/>
    <lineage>
        <taxon>Eukaryota</taxon>
        <taxon>Viridiplantae</taxon>
        <taxon>Streptophyta</taxon>
        <taxon>Embryophyta</taxon>
        <taxon>Tracheophyta</taxon>
        <taxon>Spermatophyta</taxon>
        <taxon>Magnoliopsida</taxon>
        <taxon>eudicotyledons</taxon>
        <taxon>Gunneridae</taxon>
        <taxon>Pentapetalae</taxon>
        <taxon>rosids</taxon>
        <taxon>fabids</taxon>
        <taxon>Rosales</taxon>
        <taxon>Cannabaceae</taxon>
        <taxon>Cannabis</taxon>
    </lineage>
</organism>
<evidence type="ECO:0000256" key="1">
    <source>
        <dbReference type="SAM" id="MobiDB-lite"/>
    </source>
</evidence>
<evidence type="ECO:0000313" key="2">
    <source>
        <dbReference type="EMBL" id="KAF4378994.1"/>
    </source>
</evidence>